<organism evidence="13 14">
    <name type="scientific">Solibacillus isronensis B3W22</name>
    <dbReference type="NCBI Taxonomy" id="1224748"/>
    <lineage>
        <taxon>Bacteria</taxon>
        <taxon>Bacillati</taxon>
        <taxon>Bacillota</taxon>
        <taxon>Bacilli</taxon>
        <taxon>Bacillales</taxon>
        <taxon>Caryophanaceae</taxon>
        <taxon>Solibacillus</taxon>
    </lineage>
</organism>
<comment type="catalytic activity">
    <reaction evidence="10">
        <text>adenosine + phosphate = alpha-D-ribose 1-phosphate + adenine</text>
        <dbReference type="Rhea" id="RHEA:27642"/>
        <dbReference type="ChEBI" id="CHEBI:16335"/>
        <dbReference type="ChEBI" id="CHEBI:16708"/>
        <dbReference type="ChEBI" id="CHEBI:43474"/>
        <dbReference type="ChEBI" id="CHEBI:57720"/>
        <dbReference type="EC" id="2.4.2.1"/>
    </reaction>
    <physiologicalReaction direction="left-to-right" evidence="10">
        <dbReference type="Rhea" id="RHEA:27643"/>
    </physiologicalReaction>
</comment>
<dbReference type="PATRIC" id="fig|1224748.3.peg.2426"/>
<dbReference type="EMBL" id="AMCK01000012">
    <property type="protein sequence ID" value="EKB44834.1"/>
    <property type="molecule type" value="Genomic_DNA"/>
</dbReference>
<keyword evidence="8" id="KW-0862">Zinc</keyword>
<dbReference type="InterPro" id="IPR038371">
    <property type="entry name" value="Cu_polyphenol_OxRdtase_sf"/>
</dbReference>
<dbReference type="CDD" id="cd16833">
    <property type="entry name" value="YfiH"/>
    <property type="match status" value="1"/>
</dbReference>
<evidence type="ECO:0000256" key="8">
    <source>
        <dbReference type="ARBA" id="ARBA00022833"/>
    </source>
</evidence>
<comment type="cofactor">
    <cofactor evidence="2">
        <name>Zn(2+)</name>
        <dbReference type="ChEBI" id="CHEBI:29105"/>
    </cofactor>
</comment>
<dbReference type="InterPro" id="IPR003730">
    <property type="entry name" value="Cu_polyphenol_OxRdtase"/>
</dbReference>
<dbReference type="SUPFAM" id="SSF64438">
    <property type="entry name" value="CNF1/YfiH-like putative cysteine hydrolases"/>
    <property type="match status" value="1"/>
</dbReference>
<keyword evidence="7" id="KW-0378">Hydrolase</keyword>
<evidence type="ECO:0000256" key="11">
    <source>
        <dbReference type="ARBA" id="ARBA00049893"/>
    </source>
</evidence>
<evidence type="ECO:0000256" key="9">
    <source>
        <dbReference type="ARBA" id="ARBA00047989"/>
    </source>
</evidence>
<evidence type="ECO:0000256" key="12">
    <source>
        <dbReference type="RuleBase" id="RU361274"/>
    </source>
</evidence>
<comment type="caution">
    <text evidence="13">The sequence shown here is derived from an EMBL/GenBank/DDBJ whole genome shotgun (WGS) entry which is preliminary data.</text>
</comment>
<dbReference type="GO" id="GO:0016787">
    <property type="term" value="F:hydrolase activity"/>
    <property type="evidence" value="ECO:0007669"/>
    <property type="project" value="UniProtKB-KW"/>
</dbReference>
<comment type="similarity">
    <text evidence="4 12">Belongs to the purine nucleoside phosphorylase YfiH/LACC1 family.</text>
</comment>
<evidence type="ECO:0000256" key="6">
    <source>
        <dbReference type="ARBA" id="ARBA00022723"/>
    </source>
</evidence>
<dbReference type="RefSeq" id="WP_008406677.1">
    <property type="nucleotide sequence ID" value="NZ_AMCK01000012.1"/>
</dbReference>
<evidence type="ECO:0000256" key="7">
    <source>
        <dbReference type="ARBA" id="ARBA00022801"/>
    </source>
</evidence>
<name>K1LKK1_9BACL</name>
<evidence type="ECO:0000256" key="4">
    <source>
        <dbReference type="ARBA" id="ARBA00007353"/>
    </source>
</evidence>
<evidence type="ECO:0000256" key="5">
    <source>
        <dbReference type="ARBA" id="ARBA00022679"/>
    </source>
</evidence>
<evidence type="ECO:0000313" key="14">
    <source>
        <dbReference type="Proteomes" id="UP000004738"/>
    </source>
</evidence>
<comment type="catalytic activity">
    <reaction evidence="11">
        <text>S-methyl-5'-thioadenosine + phosphate = 5-(methylsulfanyl)-alpha-D-ribose 1-phosphate + adenine</text>
        <dbReference type="Rhea" id="RHEA:11852"/>
        <dbReference type="ChEBI" id="CHEBI:16708"/>
        <dbReference type="ChEBI" id="CHEBI:17509"/>
        <dbReference type="ChEBI" id="CHEBI:43474"/>
        <dbReference type="ChEBI" id="CHEBI:58533"/>
        <dbReference type="EC" id="2.4.2.28"/>
    </reaction>
    <physiologicalReaction direction="left-to-right" evidence="11">
        <dbReference type="Rhea" id="RHEA:11853"/>
    </physiologicalReaction>
</comment>
<dbReference type="GO" id="GO:0017061">
    <property type="term" value="F:S-methyl-5-thioadenosine phosphorylase activity"/>
    <property type="evidence" value="ECO:0007669"/>
    <property type="project" value="UniProtKB-EC"/>
</dbReference>
<dbReference type="AlphaFoldDB" id="K1LKK1"/>
<keyword evidence="5" id="KW-0808">Transferase</keyword>
<dbReference type="Pfam" id="PF02578">
    <property type="entry name" value="Cu-oxidase_4"/>
    <property type="match status" value="1"/>
</dbReference>
<comment type="function">
    <text evidence="3">Purine nucleoside enzyme that catalyzes the phosphorolysis of adenosine and inosine nucleosides, yielding D-ribose 1-phosphate and the respective free bases, adenine and hypoxanthine. Also catalyzes the phosphorolysis of S-methyl-5'-thioadenosine into adenine and S-methyl-5-thio-alpha-D-ribose 1-phosphate. Also has adenosine deaminase activity.</text>
</comment>
<dbReference type="Gene3D" id="3.60.140.10">
    <property type="entry name" value="CNF1/YfiH-like putative cysteine hydrolases"/>
    <property type="match status" value="1"/>
</dbReference>
<evidence type="ECO:0000313" key="13">
    <source>
        <dbReference type="EMBL" id="EKB44834.1"/>
    </source>
</evidence>
<sequence>MKVKFYENNEKRVLGITLKDPALAEDNNMALHVCKNEADIIENRRQLASLLQTELSEFVCANQTHSANFFRVEKSEIGKGATDNTTAVHDTDALYTYEPNVVISSFTADCVPVLFYNEKTNVIGAVHSGWQGTIKEITLKLLQYLQQEENCDLRDLKVMIGPAISQEKFEVDADVQEKFKALGYADEFMYWNEETSKFHIDNQLTVKTQCMLAGVPEENISIDRMCTFLDEDGFSHRQDRSTGRHLSFIMRKE</sequence>
<dbReference type="Proteomes" id="UP000004738">
    <property type="component" value="Unassembled WGS sequence"/>
</dbReference>
<protein>
    <recommendedName>
        <fullName evidence="12">Purine nucleoside phosphorylase</fullName>
    </recommendedName>
</protein>
<dbReference type="GO" id="GO:0005507">
    <property type="term" value="F:copper ion binding"/>
    <property type="evidence" value="ECO:0007669"/>
    <property type="project" value="TreeGrafter"/>
</dbReference>
<evidence type="ECO:0000256" key="2">
    <source>
        <dbReference type="ARBA" id="ARBA00001947"/>
    </source>
</evidence>
<comment type="catalytic activity">
    <reaction evidence="9">
        <text>adenosine + H2O + H(+) = inosine + NH4(+)</text>
        <dbReference type="Rhea" id="RHEA:24408"/>
        <dbReference type="ChEBI" id="CHEBI:15377"/>
        <dbReference type="ChEBI" id="CHEBI:15378"/>
        <dbReference type="ChEBI" id="CHEBI:16335"/>
        <dbReference type="ChEBI" id="CHEBI:17596"/>
        <dbReference type="ChEBI" id="CHEBI:28938"/>
        <dbReference type="EC" id="3.5.4.4"/>
    </reaction>
    <physiologicalReaction direction="left-to-right" evidence="9">
        <dbReference type="Rhea" id="RHEA:24409"/>
    </physiologicalReaction>
</comment>
<gene>
    <name evidence="13" type="ORF">B857_02461</name>
</gene>
<keyword evidence="6" id="KW-0479">Metal-binding</keyword>
<reference evidence="13 14" key="1">
    <citation type="journal article" date="2012" name="J. Bacteriol.">
        <title>Draft Genome Sequence of Bacillus isronensis Strain B3W22, Isolated from the Upper Atmosphere.</title>
        <authorList>
            <person name="Shivaji S."/>
            <person name="Ara S."/>
            <person name="Singh S.K."/>
            <person name="Bandi S."/>
            <person name="Singh A."/>
            <person name="Pinnaka A.K."/>
        </authorList>
    </citation>
    <scope>NUCLEOTIDE SEQUENCE [LARGE SCALE GENOMIC DNA]</scope>
    <source>
        <strain evidence="13 14">B3W22</strain>
    </source>
</reference>
<dbReference type="NCBIfam" id="TIGR00726">
    <property type="entry name" value="peptidoglycan editing factor PgeF"/>
    <property type="match status" value="1"/>
</dbReference>
<dbReference type="PANTHER" id="PTHR30616:SF2">
    <property type="entry name" value="PURINE NUCLEOSIDE PHOSPHORYLASE LACC1"/>
    <property type="match status" value="1"/>
</dbReference>
<proteinExistence type="inferred from homology"/>
<comment type="catalytic activity">
    <reaction evidence="1">
        <text>inosine + phosphate = alpha-D-ribose 1-phosphate + hypoxanthine</text>
        <dbReference type="Rhea" id="RHEA:27646"/>
        <dbReference type="ChEBI" id="CHEBI:17368"/>
        <dbReference type="ChEBI" id="CHEBI:17596"/>
        <dbReference type="ChEBI" id="CHEBI:43474"/>
        <dbReference type="ChEBI" id="CHEBI:57720"/>
        <dbReference type="EC" id="2.4.2.1"/>
    </reaction>
    <physiologicalReaction direction="left-to-right" evidence="1">
        <dbReference type="Rhea" id="RHEA:27647"/>
    </physiologicalReaction>
</comment>
<dbReference type="PANTHER" id="PTHR30616">
    <property type="entry name" value="UNCHARACTERIZED PROTEIN YFIH"/>
    <property type="match status" value="1"/>
</dbReference>
<evidence type="ECO:0000256" key="3">
    <source>
        <dbReference type="ARBA" id="ARBA00003215"/>
    </source>
</evidence>
<dbReference type="InterPro" id="IPR011324">
    <property type="entry name" value="Cytotoxic_necrot_fac-like_cat"/>
</dbReference>
<evidence type="ECO:0000256" key="1">
    <source>
        <dbReference type="ARBA" id="ARBA00000553"/>
    </source>
</evidence>
<keyword evidence="14" id="KW-1185">Reference proteome</keyword>
<evidence type="ECO:0000256" key="10">
    <source>
        <dbReference type="ARBA" id="ARBA00048968"/>
    </source>
</evidence>
<accession>K1LKK1</accession>